<dbReference type="Pfam" id="PF01077">
    <property type="entry name" value="NIR_SIR"/>
    <property type="match status" value="1"/>
</dbReference>
<dbReference type="GO" id="GO:0051539">
    <property type="term" value="F:4 iron, 4 sulfur cluster binding"/>
    <property type="evidence" value="ECO:0007669"/>
    <property type="project" value="UniProtKB-KW"/>
</dbReference>
<dbReference type="SUPFAM" id="SSF56014">
    <property type="entry name" value="Nitrite and sulphite reductase 4Fe-4S domain-like"/>
    <property type="match status" value="2"/>
</dbReference>
<dbReference type="GO" id="GO:0046872">
    <property type="term" value="F:metal ion binding"/>
    <property type="evidence" value="ECO:0007669"/>
    <property type="project" value="UniProtKB-KW"/>
</dbReference>
<evidence type="ECO:0000259" key="8">
    <source>
        <dbReference type="Pfam" id="PF03460"/>
    </source>
</evidence>
<dbReference type="GO" id="GO:0020037">
    <property type="term" value="F:heme binding"/>
    <property type="evidence" value="ECO:0007669"/>
    <property type="project" value="InterPro"/>
</dbReference>
<evidence type="ECO:0000313" key="9">
    <source>
        <dbReference type="EMBL" id="GLK75261.1"/>
    </source>
</evidence>
<feature type="domain" description="Nitrite/Sulfite reductase ferredoxin-like" evidence="8">
    <location>
        <begin position="18"/>
        <end position="73"/>
    </location>
</feature>
<dbReference type="EMBL" id="BSFK01000005">
    <property type="protein sequence ID" value="GLK75261.1"/>
    <property type="molecule type" value="Genomic_DNA"/>
</dbReference>
<dbReference type="Gene3D" id="3.30.413.10">
    <property type="entry name" value="Sulfite Reductase Hemoprotein, domain 1"/>
    <property type="match status" value="2"/>
</dbReference>
<reference evidence="9" key="1">
    <citation type="journal article" date="2014" name="Int. J. Syst. Evol. Microbiol.">
        <title>Complete genome sequence of Corynebacterium casei LMG S-19264T (=DSM 44701T), isolated from a smear-ripened cheese.</title>
        <authorList>
            <consortium name="US DOE Joint Genome Institute (JGI-PGF)"/>
            <person name="Walter F."/>
            <person name="Albersmeier A."/>
            <person name="Kalinowski J."/>
            <person name="Ruckert C."/>
        </authorList>
    </citation>
    <scope>NUCLEOTIDE SEQUENCE</scope>
    <source>
        <strain evidence="9">VKM B-2555</strain>
    </source>
</reference>
<dbReference type="Gene3D" id="3.90.480.10">
    <property type="entry name" value="Sulfite Reductase Hemoprotein,Domain 2"/>
    <property type="match status" value="1"/>
</dbReference>
<accession>A0A9W6JF27</accession>
<dbReference type="InterPro" id="IPR051329">
    <property type="entry name" value="NIR_SIR_4Fe-4S"/>
</dbReference>
<evidence type="ECO:0000256" key="6">
    <source>
        <dbReference type="ARBA" id="ARBA00023014"/>
    </source>
</evidence>
<dbReference type="PANTHER" id="PTHR32439:SF9">
    <property type="entry name" value="BLR3264 PROTEIN"/>
    <property type="match status" value="1"/>
</dbReference>
<dbReference type="AlphaFoldDB" id="A0A9W6JF27"/>
<dbReference type="InterPro" id="IPR045854">
    <property type="entry name" value="NO2/SO3_Rdtase_4Fe4S_sf"/>
</dbReference>
<proteinExistence type="predicted"/>
<keyword evidence="1" id="KW-0004">4Fe-4S</keyword>
<dbReference type="PANTHER" id="PTHR32439">
    <property type="entry name" value="FERREDOXIN--NITRITE REDUCTASE, CHLOROPLASTIC"/>
    <property type="match status" value="1"/>
</dbReference>
<evidence type="ECO:0000256" key="1">
    <source>
        <dbReference type="ARBA" id="ARBA00022485"/>
    </source>
</evidence>
<feature type="domain" description="Nitrite/Sulfite reductase ferredoxin-like" evidence="8">
    <location>
        <begin position="237"/>
        <end position="298"/>
    </location>
</feature>
<evidence type="ECO:0000313" key="10">
    <source>
        <dbReference type="Proteomes" id="UP001143364"/>
    </source>
</evidence>
<dbReference type="InterPro" id="IPR005117">
    <property type="entry name" value="NiRdtase/SiRdtase_haem-b_fer"/>
</dbReference>
<dbReference type="InterPro" id="IPR012798">
    <property type="entry name" value="Cbl_synth_CobG-like"/>
</dbReference>
<keyword evidence="3" id="KW-0479">Metal-binding</keyword>
<feature type="domain" description="Nitrite/sulphite reductase 4Fe-4S" evidence="7">
    <location>
        <begin position="85"/>
        <end position="156"/>
    </location>
</feature>
<gene>
    <name evidence="9" type="primary">cobG</name>
    <name evidence="9" type="ORF">GCM10008171_05150</name>
</gene>
<evidence type="ECO:0000256" key="5">
    <source>
        <dbReference type="ARBA" id="ARBA00023004"/>
    </source>
</evidence>
<dbReference type="NCBIfam" id="TIGR02435">
    <property type="entry name" value="CobG"/>
    <property type="match status" value="1"/>
</dbReference>
<keyword evidence="10" id="KW-1185">Reference proteome</keyword>
<name>A0A9W6JF27_9HYPH</name>
<keyword evidence="4" id="KW-0560">Oxidoreductase</keyword>
<dbReference type="GO" id="GO:0016491">
    <property type="term" value="F:oxidoreductase activity"/>
    <property type="evidence" value="ECO:0007669"/>
    <property type="project" value="UniProtKB-KW"/>
</dbReference>
<evidence type="ECO:0000259" key="7">
    <source>
        <dbReference type="Pfam" id="PF01077"/>
    </source>
</evidence>
<evidence type="ECO:0000256" key="2">
    <source>
        <dbReference type="ARBA" id="ARBA00022617"/>
    </source>
</evidence>
<protein>
    <submittedName>
        <fullName evidence="9">Precorrin-3B synthase</fullName>
    </submittedName>
</protein>
<dbReference type="Pfam" id="PF03460">
    <property type="entry name" value="NIR_SIR_ferr"/>
    <property type="match status" value="2"/>
</dbReference>
<keyword evidence="6" id="KW-0411">Iron-sulfur</keyword>
<reference evidence="9" key="2">
    <citation type="submission" date="2023-01" db="EMBL/GenBank/DDBJ databases">
        <authorList>
            <person name="Sun Q."/>
            <person name="Evtushenko L."/>
        </authorList>
    </citation>
    <scope>NUCLEOTIDE SEQUENCE</scope>
    <source>
        <strain evidence="9">VKM B-2555</strain>
    </source>
</reference>
<dbReference type="InterPro" id="IPR006067">
    <property type="entry name" value="NO2/SO3_Rdtase_4Fe4S_dom"/>
</dbReference>
<dbReference type="Proteomes" id="UP001143364">
    <property type="component" value="Unassembled WGS sequence"/>
</dbReference>
<keyword evidence="5" id="KW-0408">Iron</keyword>
<sequence>MAECPGVAHLAEMADGGLARLRAPGGRLRADQARSVAELAETLGSGALDLTNRANLQIRGLQRDAGPALASALGRIGLYAEGPADRRRNVLLDPLAGLDPTESADLTPVAAALDRALTAQDWIGELSPKFAFALDGGGASGVAAVASDVALLAMDGRLRLALAGVPLGVSVAPEEGASAGVLLAKRAAQAGPDARARDLDAAALRRALAEAGLGQPAAPADAPWPAALRPVFGLMTQADGRFSSILPVPVGRLAAAMLRFAAEAAEQGEGELRLAPWSAIVIPHLDEARATDALERAQGVGFLPPDLAARLRVRACAGAPACVRAREPAKALALAVLAEAARRPELAPETPRSLHISACPKGCAGAAPADLLLLGAGDRDGYALHAHAAPRRPGGALGRCAGDDPAAVLSLLSAMPGAS</sequence>
<organism evidence="9 10">
    <name type="scientific">Methylopila jiangsuensis</name>
    <dbReference type="NCBI Taxonomy" id="586230"/>
    <lineage>
        <taxon>Bacteria</taxon>
        <taxon>Pseudomonadati</taxon>
        <taxon>Pseudomonadota</taxon>
        <taxon>Alphaproteobacteria</taxon>
        <taxon>Hyphomicrobiales</taxon>
        <taxon>Methylopilaceae</taxon>
        <taxon>Methylopila</taxon>
    </lineage>
</organism>
<evidence type="ECO:0000256" key="4">
    <source>
        <dbReference type="ARBA" id="ARBA00023002"/>
    </source>
</evidence>
<dbReference type="RefSeq" id="WP_271203223.1">
    <property type="nucleotide sequence ID" value="NZ_BSFK01000005.1"/>
</dbReference>
<dbReference type="InterPro" id="IPR036136">
    <property type="entry name" value="Nit/Sulf_reduc_fer-like_dom_sf"/>
</dbReference>
<evidence type="ECO:0000256" key="3">
    <source>
        <dbReference type="ARBA" id="ARBA00022723"/>
    </source>
</evidence>
<comment type="caution">
    <text evidence="9">The sequence shown here is derived from an EMBL/GenBank/DDBJ whole genome shotgun (WGS) entry which is preliminary data.</text>
</comment>
<keyword evidence="2" id="KW-0349">Heme</keyword>
<dbReference type="SUPFAM" id="SSF55124">
    <property type="entry name" value="Nitrite/Sulfite reductase N-terminal domain-like"/>
    <property type="match status" value="2"/>
</dbReference>